<protein>
    <recommendedName>
        <fullName evidence="4">Transcription regulator AsnC/Lrp ligand binding domain-containing protein</fullName>
    </recommendedName>
</protein>
<proteinExistence type="predicted"/>
<sequence length="93" mass="10108">MLSGFREVRACATTAGSHHLVVDVWLRGLGDVHAFEAHLSRRLPRPIIDDRSLVLRTVKHMSRLLDEGGRSVGVVPLPHPHGPRPSAGPEPGV</sequence>
<keyword evidence="3" id="KW-1185">Reference proteome</keyword>
<evidence type="ECO:0000313" key="2">
    <source>
        <dbReference type="EMBL" id="GAA1295886.1"/>
    </source>
</evidence>
<evidence type="ECO:0000256" key="1">
    <source>
        <dbReference type="SAM" id="MobiDB-lite"/>
    </source>
</evidence>
<comment type="caution">
    <text evidence="2">The sequence shown here is derived from an EMBL/GenBank/DDBJ whole genome shotgun (WGS) entry which is preliminary data.</text>
</comment>
<feature type="region of interest" description="Disordered" evidence="1">
    <location>
        <begin position="70"/>
        <end position="93"/>
    </location>
</feature>
<gene>
    <name evidence="2" type="ORF">GCM10009579_73400</name>
</gene>
<accession>A0ABP4HXY9</accession>
<dbReference type="Proteomes" id="UP001500282">
    <property type="component" value="Unassembled WGS sequence"/>
</dbReference>
<dbReference type="EMBL" id="BAAAIH010000061">
    <property type="protein sequence ID" value="GAA1295886.1"/>
    <property type="molecule type" value="Genomic_DNA"/>
</dbReference>
<reference evidence="3" key="1">
    <citation type="journal article" date="2019" name="Int. J. Syst. Evol. Microbiol.">
        <title>The Global Catalogue of Microorganisms (GCM) 10K type strain sequencing project: providing services to taxonomists for standard genome sequencing and annotation.</title>
        <authorList>
            <consortium name="The Broad Institute Genomics Platform"/>
            <consortium name="The Broad Institute Genome Sequencing Center for Infectious Disease"/>
            <person name="Wu L."/>
            <person name="Ma J."/>
        </authorList>
    </citation>
    <scope>NUCLEOTIDE SEQUENCE [LARGE SCALE GENOMIC DNA]</scope>
    <source>
        <strain evidence="3">JCM 11448</strain>
    </source>
</reference>
<name>A0ABP4HXY9_9ACTN</name>
<organism evidence="2 3">
    <name type="scientific">Streptomyces javensis</name>
    <dbReference type="NCBI Taxonomy" id="114698"/>
    <lineage>
        <taxon>Bacteria</taxon>
        <taxon>Bacillati</taxon>
        <taxon>Actinomycetota</taxon>
        <taxon>Actinomycetes</taxon>
        <taxon>Kitasatosporales</taxon>
        <taxon>Streptomycetaceae</taxon>
        <taxon>Streptomyces</taxon>
        <taxon>Streptomyces violaceusniger group</taxon>
    </lineage>
</organism>
<evidence type="ECO:0000313" key="3">
    <source>
        <dbReference type="Proteomes" id="UP001500282"/>
    </source>
</evidence>
<evidence type="ECO:0008006" key="4">
    <source>
        <dbReference type="Google" id="ProtNLM"/>
    </source>
</evidence>